<dbReference type="SUPFAM" id="SSF53474">
    <property type="entry name" value="alpha/beta-Hydrolases"/>
    <property type="match status" value="1"/>
</dbReference>
<dbReference type="InterPro" id="IPR019149">
    <property type="entry name" value="ABHD18"/>
</dbReference>
<dbReference type="Pfam" id="PF09752">
    <property type="entry name" value="ABHD18"/>
    <property type="match status" value="1"/>
</dbReference>
<gene>
    <name evidence="2" type="ORF">WJX84_000556</name>
</gene>
<sequence>MRPDRQVAAALEHFLNTAGWTVDHLYASFAHRAGLTQPYFRQGWGDLSIIDFAEDAKLLNNWPPQAFDLKLNWKRKRQGQQRGVPFELLEASFRTPCNGRLYDALPEPSRTARIHFLRPVREADWKGCVVHLAGTGDHTFHRRIRLGYPLLPQGIATMALESPFYGKRRPQGQQGAKLGRVSDLLTLGRATIEESLCLLNWAQHHGFPKLGMSGFSMGGVHASMVAGLFPGPVACIPLLAPRSAAVAFCQGALWDATAWQPFASSTDEKQHEILDTLARAVQPNEKRPGQTEPHPSFDVNSSSSSSRTMPLPGDACWQDAVWDRCSTQSAAGSKSMLLSMSDDADHEAERGVLETYTDITRFPRPRLPEAAILVAATNDAFVASSSVQQLANYWQGCESRENTQTNIPYMLRVLVLKLACIVLRKLALTIEDHLGPQNAFEHWRCHINATGLVLVHEVST</sequence>
<proteinExistence type="predicted"/>
<dbReference type="AlphaFoldDB" id="A0AAW1RJZ1"/>
<reference evidence="2 3" key="1">
    <citation type="journal article" date="2024" name="Nat. Commun.">
        <title>Phylogenomics reveals the evolutionary origins of lichenization in chlorophyte algae.</title>
        <authorList>
            <person name="Puginier C."/>
            <person name="Libourel C."/>
            <person name="Otte J."/>
            <person name="Skaloud P."/>
            <person name="Haon M."/>
            <person name="Grisel S."/>
            <person name="Petersen M."/>
            <person name="Berrin J.G."/>
            <person name="Delaux P.M."/>
            <person name="Dal Grande F."/>
            <person name="Keller J."/>
        </authorList>
    </citation>
    <scope>NUCLEOTIDE SEQUENCE [LARGE SCALE GENOMIC DNA]</scope>
    <source>
        <strain evidence="2 3">SAG 2523</strain>
    </source>
</reference>
<evidence type="ECO:0000313" key="2">
    <source>
        <dbReference type="EMBL" id="KAK9833969.1"/>
    </source>
</evidence>
<dbReference type="Gene3D" id="3.40.50.1820">
    <property type="entry name" value="alpha/beta hydrolase"/>
    <property type="match status" value="1"/>
</dbReference>
<dbReference type="PANTHER" id="PTHR13617:SF14">
    <property type="entry name" value="PROTEIN ABHD18"/>
    <property type="match status" value="1"/>
</dbReference>
<keyword evidence="3" id="KW-1185">Reference proteome</keyword>
<organism evidence="2 3">
    <name type="scientific">Apatococcus fuscideae</name>
    <dbReference type="NCBI Taxonomy" id="2026836"/>
    <lineage>
        <taxon>Eukaryota</taxon>
        <taxon>Viridiplantae</taxon>
        <taxon>Chlorophyta</taxon>
        <taxon>core chlorophytes</taxon>
        <taxon>Trebouxiophyceae</taxon>
        <taxon>Chlorellales</taxon>
        <taxon>Chlorellaceae</taxon>
        <taxon>Apatococcus</taxon>
    </lineage>
</organism>
<dbReference type="EMBL" id="JALJOV010002144">
    <property type="protein sequence ID" value="KAK9833969.1"/>
    <property type="molecule type" value="Genomic_DNA"/>
</dbReference>
<feature type="region of interest" description="Disordered" evidence="1">
    <location>
        <begin position="284"/>
        <end position="311"/>
    </location>
</feature>
<dbReference type="InterPro" id="IPR029058">
    <property type="entry name" value="AB_hydrolase_fold"/>
</dbReference>
<evidence type="ECO:0000256" key="1">
    <source>
        <dbReference type="SAM" id="MobiDB-lite"/>
    </source>
</evidence>
<name>A0AAW1RJZ1_9CHLO</name>
<accession>A0AAW1RJZ1</accession>
<dbReference type="Proteomes" id="UP001485043">
    <property type="component" value="Unassembled WGS sequence"/>
</dbReference>
<protein>
    <submittedName>
        <fullName evidence="2">Uncharacterized protein</fullName>
    </submittedName>
</protein>
<dbReference type="PANTHER" id="PTHR13617">
    <property type="entry name" value="PROTEIN ABHD18"/>
    <property type="match status" value="1"/>
</dbReference>
<evidence type="ECO:0000313" key="3">
    <source>
        <dbReference type="Proteomes" id="UP001485043"/>
    </source>
</evidence>
<comment type="caution">
    <text evidence="2">The sequence shown here is derived from an EMBL/GenBank/DDBJ whole genome shotgun (WGS) entry which is preliminary data.</text>
</comment>